<feature type="compositionally biased region" description="Basic residues" evidence="1">
    <location>
        <begin position="126"/>
        <end position="136"/>
    </location>
</feature>
<feature type="compositionally biased region" description="Basic and acidic residues" evidence="1">
    <location>
        <begin position="162"/>
        <end position="174"/>
    </location>
</feature>
<dbReference type="PANTHER" id="PTHR15410">
    <property type="entry name" value="HIRA-INTERACTING PROTEIN 3"/>
    <property type="match status" value="1"/>
</dbReference>
<dbReference type="PANTHER" id="PTHR15410:SF2">
    <property type="entry name" value="HIRA-INTERACTING PROTEIN 3"/>
    <property type="match status" value="1"/>
</dbReference>
<dbReference type="GO" id="GO:0005634">
    <property type="term" value="C:nucleus"/>
    <property type="evidence" value="ECO:0007669"/>
    <property type="project" value="TreeGrafter"/>
</dbReference>
<dbReference type="AlphaFoldDB" id="A0A2H2Z1Q2"/>
<accession>A0A2H2Z1Q2</accession>
<dbReference type="EMBL" id="LFMI01000117">
    <property type="protein sequence ID" value="OTA00598.1"/>
    <property type="molecule type" value="Genomic_DNA"/>
</dbReference>
<evidence type="ECO:0000256" key="1">
    <source>
        <dbReference type="SAM" id="MobiDB-lite"/>
    </source>
</evidence>
<feature type="compositionally biased region" description="Basic and acidic residues" evidence="1">
    <location>
        <begin position="108"/>
        <end position="125"/>
    </location>
</feature>
<organism evidence="2 3">
    <name type="scientific">Trichoderma parareesei</name>
    <name type="common">Filamentous fungus</name>
    <dbReference type="NCBI Taxonomy" id="858221"/>
    <lineage>
        <taxon>Eukaryota</taxon>
        <taxon>Fungi</taxon>
        <taxon>Dikarya</taxon>
        <taxon>Ascomycota</taxon>
        <taxon>Pezizomycotina</taxon>
        <taxon>Sordariomycetes</taxon>
        <taxon>Hypocreomycetidae</taxon>
        <taxon>Hypocreales</taxon>
        <taxon>Hypocreaceae</taxon>
        <taxon>Trichoderma</taxon>
    </lineage>
</organism>
<protein>
    <recommendedName>
        <fullName evidence="4">Transcriptional regulator</fullName>
    </recommendedName>
</protein>
<evidence type="ECO:0000313" key="3">
    <source>
        <dbReference type="Proteomes" id="UP000219286"/>
    </source>
</evidence>
<name>A0A2H2Z1Q2_TRIPA</name>
<feature type="compositionally biased region" description="Basic and acidic residues" evidence="1">
    <location>
        <begin position="66"/>
        <end position="83"/>
    </location>
</feature>
<feature type="compositionally biased region" description="Basic and acidic residues" evidence="1">
    <location>
        <begin position="183"/>
        <end position="194"/>
    </location>
</feature>
<feature type="region of interest" description="Disordered" evidence="1">
    <location>
        <begin position="66"/>
        <end position="268"/>
    </location>
</feature>
<dbReference type="OrthoDB" id="552755at2759"/>
<dbReference type="Proteomes" id="UP000219286">
    <property type="component" value="Unassembled WGS sequence"/>
</dbReference>
<gene>
    <name evidence="2" type="ORF">A9Z42_0008400</name>
</gene>
<keyword evidence="3" id="KW-1185">Reference proteome</keyword>
<evidence type="ECO:0008006" key="4">
    <source>
        <dbReference type="Google" id="ProtNLM"/>
    </source>
</evidence>
<sequence length="408" mass="45306">MAPSAAKLKEALIEGTREVYQAEPDATSVNKVRRHVEEKLGLEDGFFTSETWKQKSKTIIKEQVDKLLEEDASEPKSEPDTKAGIKRQSSEAESPEPKRRKKVSGGAKKKEESDVDENPKKDSKAKTKKLVSRRKVKADDSDDEDAKLEESPSPVAKRRRSLKQESEDGAKSDIKAGGSASVKKGEHSDDETKPSVKAQSDSGAEDAKTNVKDESKPEVNEEDEYSDVIDEPPPPKRKRGEKKEASSKRKASKSTVKKEAVSDDPKEAEIKKLQSHLTKCGVRKLWHNELKQYGDDANAKIRHLKKMLADVGMDGRFSEAKAREIREMRELQADVEAAQEMDRLWGTSSGGRASRSSTKTATKQAKPESGENNDDNEDDEEDEPTSFAARRRKAHADLAFLGDDSDSD</sequence>
<dbReference type="InterPro" id="IPR037647">
    <property type="entry name" value="HIRIP3"/>
</dbReference>
<proteinExistence type="predicted"/>
<feature type="compositionally biased region" description="Basic and acidic residues" evidence="1">
    <location>
        <begin position="205"/>
        <end position="219"/>
    </location>
</feature>
<feature type="compositionally biased region" description="Acidic residues" evidence="1">
    <location>
        <begin position="371"/>
        <end position="384"/>
    </location>
</feature>
<feature type="compositionally biased region" description="Basic and acidic residues" evidence="1">
    <location>
        <begin position="256"/>
        <end position="268"/>
    </location>
</feature>
<reference evidence="2 3" key="1">
    <citation type="journal article" date="2015" name="Genome Announc.">
        <title>Genome sequence and annotation of Trichoderma parareesei, the ancestor of the cellulase producer Trichoderma reesei.</title>
        <authorList>
            <person name="Yang D."/>
            <person name="Pomraning K."/>
            <person name="Kopchinskiy A."/>
            <person name="Karimi Aghcheh R."/>
            <person name="Atanasova L."/>
            <person name="Chenthamara K."/>
            <person name="Baker S.E."/>
            <person name="Zhang R."/>
            <person name="Shen Q."/>
            <person name="Freitag M."/>
            <person name="Kubicek C.P."/>
            <person name="Druzhinina I.S."/>
        </authorList>
    </citation>
    <scope>NUCLEOTIDE SEQUENCE [LARGE SCALE GENOMIC DNA]</scope>
    <source>
        <strain evidence="2 3">CBS 125925</strain>
    </source>
</reference>
<feature type="region of interest" description="Disordered" evidence="1">
    <location>
        <begin position="339"/>
        <end position="408"/>
    </location>
</feature>
<feature type="compositionally biased region" description="Acidic residues" evidence="1">
    <location>
        <begin position="220"/>
        <end position="230"/>
    </location>
</feature>
<evidence type="ECO:0000313" key="2">
    <source>
        <dbReference type="EMBL" id="OTA00598.1"/>
    </source>
</evidence>
<comment type="caution">
    <text evidence="2">The sequence shown here is derived from an EMBL/GenBank/DDBJ whole genome shotgun (WGS) entry which is preliminary data.</text>
</comment>
<feature type="compositionally biased region" description="Low complexity" evidence="1">
    <location>
        <begin position="346"/>
        <end position="358"/>
    </location>
</feature>